<gene>
    <name evidence="11" type="ORF">SAMN05192549_12621</name>
</gene>
<evidence type="ECO:0000313" key="11">
    <source>
        <dbReference type="EMBL" id="SHN44790.1"/>
    </source>
</evidence>
<dbReference type="Proteomes" id="UP000184339">
    <property type="component" value="Unassembled WGS sequence"/>
</dbReference>
<dbReference type="InterPro" id="IPR014017">
    <property type="entry name" value="DNA_helicase_UvrD-like_C"/>
</dbReference>
<evidence type="ECO:0000256" key="3">
    <source>
        <dbReference type="ARBA" id="ARBA00022806"/>
    </source>
</evidence>
<evidence type="ECO:0000256" key="1">
    <source>
        <dbReference type="ARBA" id="ARBA00022741"/>
    </source>
</evidence>
<evidence type="ECO:0000256" key="9">
    <source>
        <dbReference type="PROSITE-ProRule" id="PRU00560"/>
    </source>
</evidence>
<comment type="caution">
    <text evidence="9">Lacks conserved residue(s) required for the propagation of feature annotation.</text>
</comment>
<dbReference type="GO" id="GO:0005524">
    <property type="term" value="F:ATP binding"/>
    <property type="evidence" value="ECO:0007669"/>
    <property type="project" value="UniProtKB-UniRule"/>
</dbReference>
<proteinExistence type="predicted"/>
<keyword evidence="3 9" id="KW-0347">Helicase</keyword>
<evidence type="ECO:0000256" key="7">
    <source>
        <dbReference type="ARBA" id="ARBA00034808"/>
    </source>
</evidence>
<evidence type="ECO:0000256" key="2">
    <source>
        <dbReference type="ARBA" id="ARBA00022801"/>
    </source>
</evidence>
<dbReference type="GO" id="GO:0005829">
    <property type="term" value="C:cytosol"/>
    <property type="evidence" value="ECO:0007669"/>
    <property type="project" value="TreeGrafter"/>
</dbReference>
<dbReference type="PROSITE" id="PS51198">
    <property type="entry name" value="UVRD_HELICASE_ATP_BIND"/>
    <property type="match status" value="1"/>
</dbReference>
<dbReference type="EC" id="5.6.2.4" evidence="7"/>
<keyword evidence="1 9" id="KW-0547">Nucleotide-binding</keyword>
<dbReference type="Pfam" id="PF00580">
    <property type="entry name" value="UvrD-helicase"/>
    <property type="match status" value="1"/>
</dbReference>
<evidence type="ECO:0000313" key="12">
    <source>
        <dbReference type="Proteomes" id="UP000184339"/>
    </source>
</evidence>
<keyword evidence="4 9" id="KW-0067">ATP-binding</keyword>
<dbReference type="InterPro" id="IPR000212">
    <property type="entry name" value="DNA_helicase_UvrD/REP"/>
</dbReference>
<dbReference type="EMBL" id="FRCX01000026">
    <property type="protein sequence ID" value="SHN44790.1"/>
    <property type="molecule type" value="Genomic_DNA"/>
</dbReference>
<dbReference type="GO" id="GO:0043138">
    <property type="term" value="F:3'-5' DNA helicase activity"/>
    <property type="evidence" value="ECO:0007669"/>
    <property type="project" value="UniProtKB-EC"/>
</dbReference>
<accession>A0A1M7REZ5</accession>
<dbReference type="PANTHER" id="PTHR11070">
    <property type="entry name" value="UVRD / RECB / PCRA DNA HELICASE FAMILY MEMBER"/>
    <property type="match status" value="1"/>
</dbReference>
<dbReference type="STRING" id="551987.SAMN05192549_12621"/>
<dbReference type="PANTHER" id="PTHR11070:SF63">
    <property type="entry name" value="DNA HELICASE IV"/>
    <property type="match status" value="1"/>
</dbReference>
<keyword evidence="5" id="KW-0413">Isomerase</keyword>
<evidence type="ECO:0000256" key="4">
    <source>
        <dbReference type="ARBA" id="ARBA00022840"/>
    </source>
</evidence>
<name>A0A1M7REZ5_9BURK</name>
<keyword evidence="2 9" id="KW-0378">Hydrolase</keyword>
<organism evidence="11 12">
    <name type="scientific">Duganella sacchari</name>
    <dbReference type="NCBI Taxonomy" id="551987"/>
    <lineage>
        <taxon>Bacteria</taxon>
        <taxon>Pseudomonadati</taxon>
        <taxon>Pseudomonadota</taxon>
        <taxon>Betaproteobacteria</taxon>
        <taxon>Burkholderiales</taxon>
        <taxon>Oxalobacteraceae</taxon>
        <taxon>Telluria group</taxon>
        <taxon>Duganella</taxon>
    </lineage>
</organism>
<evidence type="ECO:0000259" key="10">
    <source>
        <dbReference type="PROSITE" id="PS51198"/>
    </source>
</evidence>
<dbReference type="InterPro" id="IPR027417">
    <property type="entry name" value="P-loop_NTPase"/>
</dbReference>
<dbReference type="Gene3D" id="3.40.50.300">
    <property type="entry name" value="P-loop containing nucleotide triphosphate hydrolases"/>
    <property type="match status" value="2"/>
</dbReference>
<sequence length="598" mass="67257">MAEKAETKTNEGEAANDLQTAEIEANEIDGFIALDESAEQAEMLKDVYAKCYNSDDLFKASIATLFEYTMISPTLKADKKYQDKLQFLSKMSLSDEELCSHLEQKWAEQGNWPIPGVRLTTPIGERHSLSVMGTEFFANGYIESLDIYVVLGRYDGISNAAVGKSKLKPSFNVNDKRLVLLTGCKKKIRFVNSKKDADRLKTQLELNSQERGLSAPALDIRLPGELSPKPVFSALYALGVFVENLGLEPDKQFERRSKVELSKAERAAMYATSRFFKQFYNELEARNLVTFNQIFMRLGKDSPDLEKIGVGSLIGAKHLMIDEFQDISPLIVKFVHGLHEELLKKSEGDQIPTLMCVGDDWQSIYGWRGSSPHFFLEFHEHFDGATSNFIKLRENFRSTQEIINCGESFIESVIRKSKKNGIASNDKVKSLPFKVIAVEKFAQSDVENTLLALLTKAGAEEKVYLLAAKHDELVPFKTIRDDRLVKTTFHQSKGLEADYVVLLGAPKFFGANNLKTHIYELGAFPQSFDQAQRDEALRVAYVASTRAKKLCIWFAEATGGNVLEQVPADGKNRVLMDVTDVRSYIDRCFQHQAQLQAA</sequence>
<dbReference type="AlphaFoldDB" id="A0A1M7REZ5"/>
<evidence type="ECO:0000256" key="5">
    <source>
        <dbReference type="ARBA" id="ARBA00023235"/>
    </source>
</evidence>
<evidence type="ECO:0000256" key="8">
    <source>
        <dbReference type="ARBA" id="ARBA00048988"/>
    </source>
</evidence>
<reference evidence="12" key="1">
    <citation type="submission" date="2016-11" db="EMBL/GenBank/DDBJ databases">
        <authorList>
            <person name="Varghese N."/>
            <person name="Submissions S."/>
        </authorList>
    </citation>
    <scope>NUCLEOTIDE SEQUENCE [LARGE SCALE GENOMIC DNA]</scope>
    <source>
        <strain evidence="12">Sac-22</strain>
    </source>
</reference>
<keyword evidence="12" id="KW-1185">Reference proteome</keyword>
<dbReference type="Pfam" id="PF13361">
    <property type="entry name" value="UvrD_C"/>
    <property type="match status" value="1"/>
</dbReference>
<feature type="domain" description="UvrD-like helicase ATP-binding" evidence="10">
    <location>
        <begin position="1"/>
        <end position="399"/>
    </location>
</feature>
<comment type="catalytic activity">
    <reaction evidence="6">
        <text>Couples ATP hydrolysis with the unwinding of duplex DNA by translocating in the 3'-5' direction.</text>
        <dbReference type="EC" id="5.6.2.4"/>
    </reaction>
</comment>
<protein>
    <recommendedName>
        <fullName evidence="7">DNA 3'-5' helicase</fullName>
        <ecNumber evidence="7">5.6.2.4</ecNumber>
    </recommendedName>
</protein>
<comment type="catalytic activity">
    <reaction evidence="8">
        <text>ATP + H2O = ADP + phosphate + H(+)</text>
        <dbReference type="Rhea" id="RHEA:13065"/>
        <dbReference type="ChEBI" id="CHEBI:15377"/>
        <dbReference type="ChEBI" id="CHEBI:15378"/>
        <dbReference type="ChEBI" id="CHEBI:30616"/>
        <dbReference type="ChEBI" id="CHEBI:43474"/>
        <dbReference type="ChEBI" id="CHEBI:456216"/>
        <dbReference type="EC" id="5.6.2.4"/>
    </reaction>
</comment>
<evidence type="ECO:0000256" key="6">
    <source>
        <dbReference type="ARBA" id="ARBA00034617"/>
    </source>
</evidence>
<dbReference type="GO" id="GO:0000725">
    <property type="term" value="P:recombinational repair"/>
    <property type="evidence" value="ECO:0007669"/>
    <property type="project" value="TreeGrafter"/>
</dbReference>
<dbReference type="SUPFAM" id="SSF52540">
    <property type="entry name" value="P-loop containing nucleoside triphosphate hydrolases"/>
    <property type="match status" value="1"/>
</dbReference>
<dbReference type="GO" id="GO:0003677">
    <property type="term" value="F:DNA binding"/>
    <property type="evidence" value="ECO:0007669"/>
    <property type="project" value="InterPro"/>
</dbReference>
<dbReference type="InterPro" id="IPR014016">
    <property type="entry name" value="UvrD-like_ATP-bd"/>
</dbReference>
<dbReference type="GO" id="GO:0016887">
    <property type="term" value="F:ATP hydrolysis activity"/>
    <property type="evidence" value="ECO:0007669"/>
    <property type="project" value="RHEA"/>
</dbReference>